<sequence length="77" mass="9067">MTYGDVDGDQRQFGTAKNDYFGTLLGEVADRRRSPPTLNSWPDFWNELQFMLRHLWQKRRCFAFHPGFMAGQVIGRK</sequence>
<organism evidence="1 2">
    <name type="scientific">Candidatus Accumulibacter phosphatis</name>
    <dbReference type="NCBI Taxonomy" id="327160"/>
    <lineage>
        <taxon>Bacteria</taxon>
        <taxon>Pseudomonadati</taxon>
        <taxon>Pseudomonadota</taxon>
        <taxon>Betaproteobacteria</taxon>
        <taxon>Candidatus Accumulibacter</taxon>
    </lineage>
</organism>
<proteinExistence type="predicted"/>
<evidence type="ECO:0000313" key="1">
    <source>
        <dbReference type="EMBL" id="MQM32424.1"/>
    </source>
</evidence>
<dbReference type="Proteomes" id="UP000342300">
    <property type="component" value="Unassembled WGS sequence"/>
</dbReference>
<evidence type="ECO:0000313" key="2">
    <source>
        <dbReference type="Proteomes" id="UP000342300"/>
    </source>
</evidence>
<comment type="caution">
    <text evidence="1">The sequence shown here is derived from an EMBL/GenBank/DDBJ whole genome shotgun (WGS) entry which is preliminary data.</text>
</comment>
<accession>A0A6A7RY06</accession>
<feature type="non-terminal residue" evidence="1">
    <location>
        <position position="77"/>
    </location>
</feature>
<name>A0A6A7RY06_9PROT</name>
<gene>
    <name evidence="1" type="ORF">CRU78_18815</name>
</gene>
<dbReference type="AlphaFoldDB" id="A0A6A7RY06"/>
<reference evidence="1 2" key="1">
    <citation type="submission" date="2017-09" db="EMBL/GenBank/DDBJ databases">
        <title>Metagenomic Analysis Reveals Denitrifying Candidatus Accumulibacter and Flanking Population as a Source of N2O.</title>
        <authorList>
            <person name="Gao H."/>
            <person name="Mao Y."/>
            <person name="Zhao X."/>
            <person name="Liu W.-T."/>
            <person name="Zhang T."/>
            <person name="Wells G."/>
        </authorList>
    </citation>
    <scope>NUCLEOTIDE SEQUENCE [LARGE SCALE GENOMIC DNA]</scope>
    <source>
        <strain evidence="1">CANDO_2_IC</strain>
    </source>
</reference>
<dbReference type="EMBL" id="PDHS01000524">
    <property type="protein sequence ID" value="MQM32424.1"/>
    <property type="molecule type" value="Genomic_DNA"/>
</dbReference>
<protein>
    <submittedName>
        <fullName evidence="1">Uncharacterized protein</fullName>
    </submittedName>
</protein>